<evidence type="ECO:0000313" key="1">
    <source>
        <dbReference type="EMBL" id="MBF1163429.1"/>
    </source>
</evidence>
<dbReference type="AlphaFoldDB" id="A0A930BNN6"/>
<dbReference type="Proteomes" id="UP000718593">
    <property type="component" value="Unassembled WGS sequence"/>
</dbReference>
<evidence type="ECO:0000313" key="2">
    <source>
        <dbReference type="Proteomes" id="UP000718593"/>
    </source>
</evidence>
<dbReference type="EMBL" id="JABZMI010000001">
    <property type="protein sequence ID" value="MBF1163429.1"/>
    <property type="molecule type" value="Genomic_DNA"/>
</dbReference>
<dbReference type="PANTHER" id="PTHR39431:SF1">
    <property type="entry name" value="FRPA_C-RELATED PROTEIN"/>
    <property type="match status" value="1"/>
</dbReference>
<dbReference type="PANTHER" id="PTHR39431">
    <property type="entry name" value="FRPA/C-RELATED PROTEIN"/>
    <property type="match status" value="1"/>
</dbReference>
<name>A0A930BNN6_9RHOO</name>
<protein>
    <recommendedName>
        <fullName evidence="3">VCBS repeat-containing protein</fullName>
    </recommendedName>
</protein>
<reference evidence="1" key="1">
    <citation type="submission" date="2020-04" db="EMBL/GenBank/DDBJ databases">
        <title>Deep metagenomics examines the oral microbiome during advanced dental caries in children, revealing novel taxa and co-occurrences with host molecules.</title>
        <authorList>
            <person name="Baker J.L."/>
            <person name="Morton J.T."/>
            <person name="Dinis M."/>
            <person name="Alvarez R."/>
            <person name="Tran N.C."/>
            <person name="Knight R."/>
            <person name="Edlund A."/>
        </authorList>
    </citation>
    <scope>NUCLEOTIDE SEQUENCE</scope>
    <source>
        <strain evidence="1">JCVI_32_bin.24</strain>
    </source>
</reference>
<proteinExistence type="predicted"/>
<comment type="caution">
    <text evidence="1">The sequence shown here is derived from an EMBL/GenBank/DDBJ whole genome shotgun (WGS) entry which is preliminary data.</text>
</comment>
<sequence>MKIQDSCVQLTASHEESYSRSSEITRTTSFRQIFADLAQPASDEAAEARKRVQRLLQSLLDTILAAIDGKKCKENFAAVEPLPDEPAPPANRREISWTHHVVQKQSESERTNVCGSGCVQTADGRQIAFDFSLHLARDETRVSTFDDSGTITLRDPLMLSFDGKACELSAERIAFDLDADGKAEEIPAFGAASGFLVFDRNGNGKADNGSELFGVASGNGFADLSRLDEDHNGWIDENDTAWRQLAVWSAEGFASLAERQVGALYTGAVDAPFTLKGEGNALLGQIRAAGLYLTESGEVGHLQHVDLAVSSPASGQQQPDEGQRLTA</sequence>
<evidence type="ECO:0008006" key="3">
    <source>
        <dbReference type="Google" id="ProtNLM"/>
    </source>
</evidence>
<organism evidence="1 2">
    <name type="scientific">Dechloromonas agitata</name>
    <dbReference type="NCBI Taxonomy" id="73030"/>
    <lineage>
        <taxon>Bacteria</taxon>
        <taxon>Pseudomonadati</taxon>
        <taxon>Pseudomonadota</taxon>
        <taxon>Betaproteobacteria</taxon>
        <taxon>Rhodocyclales</taxon>
        <taxon>Azonexaceae</taxon>
        <taxon>Dechloromonas</taxon>
    </lineage>
</organism>
<gene>
    <name evidence="1" type="ORF">HXL68_00165</name>
</gene>
<accession>A0A930BNN6</accession>